<gene>
    <name evidence="1" type="ORF">HMPREF0819_0982</name>
</gene>
<evidence type="ECO:0000313" key="2">
    <source>
        <dbReference type="Proteomes" id="UP000005699"/>
    </source>
</evidence>
<sequence>MCNGTSLEELNKMSVKLTNQADKLSHEFKALDKVEYKAYERDEEAELLVKMSEQAKVLAHEFQTLLFNINASMEKICG</sequence>
<dbReference type="AlphaFoldDB" id="E8JPQ9"/>
<dbReference type="RefSeq" id="WP_004232878.1">
    <property type="nucleotide sequence ID" value="NZ_GL698429.1"/>
</dbReference>
<accession>E8JPQ9</accession>
<comment type="caution">
    <text evidence="1">The sequence shown here is derived from an EMBL/GenBank/DDBJ whole genome shotgun (WGS) entry which is preliminary data.</text>
</comment>
<organism evidence="1 2">
    <name type="scientific">Streptococcus equinus ATCC 9812</name>
    <dbReference type="NCBI Taxonomy" id="525379"/>
    <lineage>
        <taxon>Bacteria</taxon>
        <taxon>Bacillati</taxon>
        <taxon>Bacillota</taxon>
        <taxon>Bacilli</taxon>
        <taxon>Lactobacillales</taxon>
        <taxon>Streptococcaceae</taxon>
        <taxon>Streptococcus</taxon>
    </lineage>
</organism>
<dbReference type="EMBL" id="AEVB01000029">
    <property type="protein sequence ID" value="EFW88839.1"/>
    <property type="molecule type" value="Genomic_DNA"/>
</dbReference>
<protein>
    <submittedName>
        <fullName evidence="1">Uncharacterized protein</fullName>
    </submittedName>
</protein>
<reference evidence="1 2" key="1">
    <citation type="submission" date="2010-12" db="EMBL/GenBank/DDBJ databases">
        <authorList>
            <person name="Muzny D."/>
            <person name="Qin X."/>
            <person name="Deng J."/>
            <person name="Jiang H."/>
            <person name="Liu Y."/>
            <person name="Qu J."/>
            <person name="Song X.-Z."/>
            <person name="Zhang L."/>
            <person name="Thornton R."/>
            <person name="Coyle M."/>
            <person name="Francisco L."/>
            <person name="Jackson L."/>
            <person name="Javaid M."/>
            <person name="Korchina V."/>
            <person name="Kovar C."/>
            <person name="Mata R."/>
            <person name="Mathew T."/>
            <person name="Ngo R."/>
            <person name="Nguyen L."/>
            <person name="Nguyen N."/>
            <person name="Okwuonu G."/>
            <person name="Ongeri F."/>
            <person name="Pham C."/>
            <person name="Simmons D."/>
            <person name="Wilczek-Boney K."/>
            <person name="Hale W."/>
            <person name="Jakkamsetti A."/>
            <person name="Pham P."/>
            <person name="Ruth R."/>
            <person name="San Lucas F."/>
            <person name="Warren J."/>
            <person name="Zhang J."/>
            <person name="Zhao Z."/>
            <person name="Zhou C."/>
            <person name="Zhu D."/>
            <person name="Lee S."/>
            <person name="Bess C."/>
            <person name="Blankenburg K."/>
            <person name="Forbes L."/>
            <person name="Fu Q."/>
            <person name="Gubbala S."/>
            <person name="Hirani K."/>
            <person name="Jayaseelan J.C."/>
            <person name="Lara F."/>
            <person name="Munidasa M."/>
            <person name="Palculict T."/>
            <person name="Patil S."/>
            <person name="Pu L.-L."/>
            <person name="Saada N."/>
            <person name="Tang L."/>
            <person name="Weissenberger G."/>
            <person name="Zhu Y."/>
            <person name="Hemphill L."/>
            <person name="Shang Y."/>
            <person name="Youmans B."/>
            <person name="Ayvaz T."/>
            <person name="Ross M."/>
            <person name="Santibanez J."/>
            <person name="Aqrawi P."/>
            <person name="Gross S."/>
            <person name="Joshi V."/>
            <person name="Fowler G."/>
            <person name="Nazareth L."/>
            <person name="Reid J."/>
            <person name="Worley K."/>
            <person name="Petrosino J."/>
            <person name="Highlander S."/>
            <person name="Gibbs R."/>
        </authorList>
    </citation>
    <scope>NUCLEOTIDE SEQUENCE [LARGE SCALE GENOMIC DNA]</scope>
    <source>
        <strain evidence="1 2">ATCC 9812</strain>
    </source>
</reference>
<dbReference type="Proteomes" id="UP000005699">
    <property type="component" value="Unassembled WGS sequence"/>
</dbReference>
<evidence type="ECO:0000313" key="1">
    <source>
        <dbReference type="EMBL" id="EFW88839.1"/>
    </source>
</evidence>
<dbReference type="HOGENOM" id="CLU_2652828_0_0_9"/>
<proteinExistence type="predicted"/>
<name>E8JPQ9_STREI</name>